<dbReference type="RefSeq" id="XP_033682912.1">
    <property type="nucleotide sequence ID" value="XM_033822091.1"/>
</dbReference>
<reference evidence="2" key="1">
    <citation type="journal article" date="2020" name="Stud. Mycol.">
        <title>101 Dothideomycetes genomes: a test case for predicting lifestyles and emergence of pathogens.</title>
        <authorList>
            <person name="Haridas S."/>
            <person name="Albert R."/>
            <person name="Binder M."/>
            <person name="Bloem J."/>
            <person name="Labutti K."/>
            <person name="Salamov A."/>
            <person name="Andreopoulos B."/>
            <person name="Baker S."/>
            <person name="Barry K."/>
            <person name="Bills G."/>
            <person name="Bluhm B."/>
            <person name="Cannon C."/>
            <person name="Castanera R."/>
            <person name="Culley D."/>
            <person name="Daum C."/>
            <person name="Ezra D."/>
            <person name="Gonzalez J."/>
            <person name="Henrissat B."/>
            <person name="Kuo A."/>
            <person name="Liang C."/>
            <person name="Lipzen A."/>
            <person name="Lutzoni F."/>
            <person name="Magnuson J."/>
            <person name="Mondo S."/>
            <person name="Nolan M."/>
            <person name="Ohm R."/>
            <person name="Pangilinan J."/>
            <person name="Park H.-J."/>
            <person name="Ramirez L."/>
            <person name="Alfaro M."/>
            <person name="Sun H."/>
            <person name="Tritt A."/>
            <person name="Yoshinaga Y."/>
            <person name="Zwiers L.-H."/>
            <person name="Turgeon B."/>
            <person name="Goodwin S."/>
            <person name="Spatafora J."/>
            <person name="Crous P."/>
            <person name="Grigoriev I."/>
        </authorList>
    </citation>
    <scope>NUCLEOTIDE SEQUENCE</scope>
    <source>
        <strain evidence="2">CBS 122368</strain>
    </source>
</reference>
<sequence length="94" mass="10471">MLSRYVHKGTSCCESIHETLAGIAALSYRLVAVWSSSLSLAYTSLLFLLLSSLFVLPVSEEFSTKNRQRGSHVLRLCLRSASWIHPRSHILGPI</sequence>
<organism evidence="2 3">
    <name type="scientific">Trematosphaeria pertusa</name>
    <dbReference type="NCBI Taxonomy" id="390896"/>
    <lineage>
        <taxon>Eukaryota</taxon>
        <taxon>Fungi</taxon>
        <taxon>Dikarya</taxon>
        <taxon>Ascomycota</taxon>
        <taxon>Pezizomycotina</taxon>
        <taxon>Dothideomycetes</taxon>
        <taxon>Pleosporomycetidae</taxon>
        <taxon>Pleosporales</taxon>
        <taxon>Massarineae</taxon>
        <taxon>Trematosphaeriaceae</taxon>
        <taxon>Trematosphaeria</taxon>
    </lineage>
</organism>
<accession>A0A6A6ICX3</accession>
<dbReference type="GeneID" id="54575421"/>
<keyword evidence="1" id="KW-0472">Membrane</keyword>
<evidence type="ECO:0000313" key="2">
    <source>
        <dbReference type="EMBL" id="KAF2247908.1"/>
    </source>
</evidence>
<dbReference type="AlphaFoldDB" id="A0A6A6ICX3"/>
<keyword evidence="3" id="KW-1185">Reference proteome</keyword>
<keyword evidence="1" id="KW-0812">Transmembrane</keyword>
<feature type="transmembrane region" description="Helical" evidence="1">
    <location>
        <begin position="40"/>
        <end position="59"/>
    </location>
</feature>
<dbReference type="Proteomes" id="UP000800094">
    <property type="component" value="Unassembled WGS sequence"/>
</dbReference>
<evidence type="ECO:0000256" key="1">
    <source>
        <dbReference type="SAM" id="Phobius"/>
    </source>
</evidence>
<protein>
    <submittedName>
        <fullName evidence="2">Uncharacterized protein</fullName>
    </submittedName>
</protein>
<name>A0A6A6ICX3_9PLEO</name>
<gene>
    <name evidence="2" type="ORF">BU26DRAFT_322851</name>
</gene>
<dbReference type="EMBL" id="ML987196">
    <property type="protein sequence ID" value="KAF2247908.1"/>
    <property type="molecule type" value="Genomic_DNA"/>
</dbReference>
<keyword evidence="1" id="KW-1133">Transmembrane helix</keyword>
<evidence type="ECO:0000313" key="3">
    <source>
        <dbReference type="Proteomes" id="UP000800094"/>
    </source>
</evidence>
<proteinExistence type="predicted"/>